<dbReference type="Proteomes" id="UP000830395">
    <property type="component" value="Chromosome 29"/>
</dbReference>
<organism evidence="1 2">
    <name type="scientific">Pangasius djambal</name>
    <dbReference type="NCBI Taxonomy" id="1691987"/>
    <lineage>
        <taxon>Eukaryota</taxon>
        <taxon>Metazoa</taxon>
        <taxon>Chordata</taxon>
        <taxon>Craniata</taxon>
        <taxon>Vertebrata</taxon>
        <taxon>Euteleostomi</taxon>
        <taxon>Actinopterygii</taxon>
        <taxon>Neopterygii</taxon>
        <taxon>Teleostei</taxon>
        <taxon>Ostariophysi</taxon>
        <taxon>Siluriformes</taxon>
        <taxon>Pangasiidae</taxon>
        <taxon>Pangasius</taxon>
    </lineage>
</organism>
<protein>
    <submittedName>
        <fullName evidence="1">Uncharacterized protein</fullName>
    </submittedName>
</protein>
<keyword evidence="2" id="KW-1185">Reference proteome</keyword>
<sequence>MTSARGSSGSDGHFSPEDQLNGEFQKKPIKEEPEDEDYLSGKTSSCVGHVTPVDQQNEGFHEKLVKEEPEDGDYFCGETSSCVVNLTLVDQQTEGFQEKPLKEEEPNEDDYLYCEYCRSFFINKCEIHGPALFLPDTPVPRGVSDRARQTLPPGLELQQSGIPDAGLGVFNKGDTVPVGALFGPYQGDLVDKEEAMASRYSWVIYKSKHFEKYIDAKRVTHANWMRYVNCAHNSEETNLVAFQYQGEIFYRCCRPIKPRQELLVWYEEKYAKNLGVTFNCIWKKKCSISGNVKTLHL</sequence>
<gene>
    <name evidence="1" type="ORF">PDJAM_G00175710</name>
</gene>
<comment type="caution">
    <text evidence="1">The sequence shown here is derived from an EMBL/GenBank/DDBJ whole genome shotgun (WGS) entry which is preliminary data.</text>
</comment>
<evidence type="ECO:0000313" key="1">
    <source>
        <dbReference type="EMBL" id="MCJ8749387.1"/>
    </source>
</evidence>
<name>A0ACC5ZNI6_9TELE</name>
<reference evidence="1" key="1">
    <citation type="submission" date="2020-02" db="EMBL/GenBank/DDBJ databases">
        <title>Genome sequencing of the panga catfish, Pangasius djambal.</title>
        <authorList>
            <person name="Wen M."/>
            <person name="Zahm M."/>
            <person name="Roques C."/>
            <person name="Cabau C."/>
            <person name="Klopp C."/>
            <person name="Donnadieu C."/>
            <person name="Jouanno E."/>
            <person name="Avarre J.-C."/>
            <person name="Campet M."/>
            <person name="Ha T."/>
            <person name="Dugue R."/>
            <person name="Lampietro C."/>
            <person name="Louis A."/>
            <person name="Herpin A."/>
            <person name="Echchiki A."/>
            <person name="Berthelot C."/>
            <person name="Parey E."/>
            <person name="Roest-Crollius H."/>
            <person name="Braasch I."/>
            <person name="Postlethwait J.H."/>
            <person name="Bobe J."/>
            <person name="Montfort J."/>
            <person name="Bouchez O."/>
            <person name="Begum T."/>
            <person name="Schartl M."/>
            <person name="Gustiano R."/>
            <person name="Guiguen Y."/>
        </authorList>
    </citation>
    <scope>NUCLEOTIDE SEQUENCE</scope>
    <source>
        <strain evidence="1">Pdj_M5554</strain>
    </source>
</reference>
<evidence type="ECO:0000313" key="2">
    <source>
        <dbReference type="Proteomes" id="UP000830395"/>
    </source>
</evidence>
<proteinExistence type="predicted"/>
<accession>A0ACC5ZNI6</accession>
<dbReference type="EMBL" id="CM041003">
    <property type="protein sequence ID" value="MCJ8749387.1"/>
    <property type="molecule type" value="Genomic_DNA"/>
</dbReference>